<keyword evidence="4 5" id="KW-0378">Hydrolase</keyword>
<proteinExistence type="inferred from homology"/>
<dbReference type="Gene3D" id="3.40.50.1010">
    <property type="entry name" value="5'-nuclease"/>
    <property type="match status" value="1"/>
</dbReference>
<name>A0A0H2XUS5_BURO1</name>
<feature type="binding site" evidence="5">
    <location>
        <position position="5"/>
    </location>
    <ligand>
        <name>Mg(2+)</name>
        <dbReference type="ChEBI" id="CHEBI:18420"/>
    </ligand>
</feature>
<evidence type="ECO:0000256" key="4">
    <source>
        <dbReference type="ARBA" id="ARBA00022801"/>
    </source>
</evidence>
<keyword evidence="5" id="KW-0800">Toxin</keyword>
<dbReference type="Pfam" id="PF01850">
    <property type="entry name" value="PIN"/>
    <property type="match status" value="1"/>
</dbReference>
<comment type="function">
    <text evidence="5">Toxic component of a toxin-antitoxin (TA) system. An RNase.</text>
</comment>
<dbReference type="SUPFAM" id="SSF88723">
    <property type="entry name" value="PIN domain-like"/>
    <property type="match status" value="1"/>
</dbReference>
<keyword evidence="5" id="KW-0460">Magnesium</keyword>
<gene>
    <name evidence="5" type="primary">vapC</name>
    <name evidence="7" type="ordered locus">Bcen_3046</name>
</gene>
<dbReference type="GO" id="GO:0016787">
    <property type="term" value="F:hydrolase activity"/>
    <property type="evidence" value="ECO:0007669"/>
    <property type="project" value="UniProtKB-KW"/>
</dbReference>
<dbReference type="InterPro" id="IPR022907">
    <property type="entry name" value="VapC_family"/>
</dbReference>
<keyword evidence="3 5" id="KW-0479">Metal-binding</keyword>
<dbReference type="EMBL" id="CP000379">
    <property type="protein sequence ID" value="ABF77942.1"/>
    <property type="molecule type" value="Genomic_DNA"/>
</dbReference>
<evidence type="ECO:0000256" key="5">
    <source>
        <dbReference type="HAMAP-Rule" id="MF_00265"/>
    </source>
</evidence>
<dbReference type="HOGENOM" id="CLU_147393_0_0_4"/>
<dbReference type="HAMAP" id="MF_00265">
    <property type="entry name" value="VapC_Nob1"/>
    <property type="match status" value="1"/>
</dbReference>
<reference evidence="7" key="1">
    <citation type="submission" date="2006-05" db="EMBL/GenBank/DDBJ databases">
        <title>Complete sequence of chromosome 2 of Burkholderia cenocepacia AU 1054.</title>
        <authorList>
            <consortium name="US DOE Joint Genome Institute"/>
            <person name="Copeland A."/>
            <person name="Lucas S."/>
            <person name="Lapidus A."/>
            <person name="Barry K."/>
            <person name="Detter J.C."/>
            <person name="Glavina del Rio T."/>
            <person name="Hammon N."/>
            <person name="Israni S."/>
            <person name="Dalin E."/>
            <person name="Tice H."/>
            <person name="Pitluck S."/>
            <person name="Chain P."/>
            <person name="Malfatti S."/>
            <person name="Shin M."/>
            <person name="Vergez L."/>
            <person name="Schmutz J."/>
            <person name="Larimer F."/>
            <person name="Land M."/>
            <person name="Hauser L."/>
            <person name="Kyrpides N."/>
            <person name="Lykidis A."/>
            <person name="LiPuma J.J."/>
            <person name="Konstantinidis K."/>
            <person name="Tiedje J.M."/>
            <person name="Richardson P."/>
        </authorList>
    </citation>
    <scope>NUCLEOTIDE SEQUENCE [LARGE SCALE GENOMIC DNA]</scope>
    <source>
        <strain evidence="7">AU 1054</strain>
    </source>
</reference>
<feature type="binding site" evidence="5">
    <location>
        <position position="86"/>
    </location>
    <ligand>
        <name>Mg(2+)</name>
        <dbReference type="ChEBI" id="CHEBI:18420"/>
    </ligand>
</feature>
<dbReference type="InterPro" id="IPR002716">
    <property type="entry name" value="PIN_dom"/>
</dbReference>
<accession>A0A0H2XUS5</accession>
<evidence type="ECO:0000259" key="6">
    <source>
        <dbReference type="Pfam" id="PF01850"/>
    </source>
</evidence>
<comment type="similarity">
    <text evidence="5">Belongs to the PINc/VapC protein family.</text>
</comment>
<organism evidence="7">
    <name type="scientific">Burkholderia orbicola (strain AU 1054)</name>
    <dbReference type="NCBI Taxonomy" id="331271"/>
    <lineage>
        <taxon>Bacteria</taxon>
        <taxon>Pseudomonadati</taxon>
        <taxon>Pseudomonadota</taxon>
        <taxon>Betaproteobacteria</taxon>
        <taxon>Burkholderiales</taxon>
        <taxon>Burkholderiaceae</taxon>
        <taxon>Burkholderia</taxon>
        <taxon>Burkholderia cepacia complex</taxon>
        <taxon>Burkholderia orbicola</taxon>
    </lineage>
</organism>
<evidence type="ECO:0000256" key="3">
    <source>
        <dbReference type="ARBA" id="ARBA00022723"/>
    </source>
</evidence>
<evidence type="ECO:0000313" key="7">
    <source>
        <dbReference type="EMBL" id="ABF77942.1"/>
    </source>
</evidence>
<keyword evidence="2 5" id="KW-0540">Nuclease</keyword>
<dbReference type="EC" id="3.1.-.-" evidence="5"/>
<dbReference type="GO" id="GO:0004540">
    <property type="term" value="F:RNA nuclease activity"/>
    <property type="evidence" value="ECO:0007669"/>
    <property type="project" value="InterPro"/>
</dbReference>
<evidence type="ECO:0000256" key="2">
    <source>
        <dbReference type="ARBA" id="ARBA00022722"/>
    </source>
</evidence>
<sequence length="123" mass="13560">MILVDTSVWIDHLRAGDATLTALLEAERVLIHPFIVGELALGSMRHRETVLDALRDLPAATLATDDEVQRMIDAVPLHGLGIGYVDAHLLASARLTSDSRLWTRDRRLLAAAERLQLVARPAH</sequence>
<keyword evidence="1 5" id="KW-1277">Toxin-antitoxin system</keyword>
<feature type="domain" description="PIN" evidence="6">
    <location>
        <begin position="2"/>
        <end position="112"/>
    </location>
</feature>
<dbReference type="AlphaFoldDB" id="A0A0H2XUS5"/>
<protein>
    <recommendedName>
        <fullName evidence="5">Ribonuclease VapC</fullName>
        <shortName evidence="5">RNase VapC</shortName>
        <ecNumber evidence="5">3.1.-.-</ecNumber>
    </recommendedName>
    <alternativeName>
        <fullName evidence="5">Toxin VapC</fullName>
    </alternativeName>
</protein>
<comment type="cofactor">
    <cofactor evidence="5">
        <name>Mg(2+)</name>
        <dbReference type="ChEBI" id="CHEBI:18420"/>
    </cofactor>
</comment>
<dbReference type="InterPro" id="IPR029060">
    <property type="entry name" value="PIN-like_dom_sf"/>
</dbReference>
<dbReference type="GO" id="GO:0000287">
    <property type="term" value="F:magnesium ion binding"/>
    <property type="evidence" value="ECO:0007669"/>
    <property type="project" value="UniProtKB-UniRule"/>
</dbReference>
<evidence type="ECO:0000256" key="1">
    <source>
        <dbReference type="ARBA" id="ARBA00022649"/>
    </source>
</evidence>
<dbReference type="GO" id="GO:0090729">
    <property type="term" value="F:toxin activity"/>
    <property type="evidence" value="ECO:0007669"/>
    <property type="project" value="UniProtKB-KW"/>
</dbReference>